<evidence type="ECO:0000313" key="1">
    <source>
        <dbReference type="EMBL" id="KAH0453204.1"/>
    </source>
</evidence>
<protein>
    <submittedName>
        <fullName evidence="1">Uncharacterized protein</fullName>
    </submittedName>
</protein>
<comment type="caution">
    <text evidence="1">The sequence shown here is derived from an EMBL/GenBank/DDBJ whole genome shotgun (WGS) entry which is preliminary data.</text>
</comment>
<dbReference type="Proteomes" id="UP000775213">
    <property type="component" value="Unassembled WGS sequence"/>
</dbReference>
<organism evidence="1 2">
    <name type="scientific">Dendrobium chrysotoxum</name>
    <name type="common">Orchid</name>
    <dbReference type="NCBI Taxonomy" id="161865"/>
    <lineage>
        <taxon>Eukaryota</taxon>
        <taxon>Viridiplantae</taxon>
        <taxon>Streptophyta</taxon>
        <taxon>Embryophyta</taxon>
        <taxon>Tracheophyta</taxon>
        <taxon>Spermatophyta</taxon>
        <taxon>Magnoliopsida</taxon>
        <taxon>Liliopsida</taxon>
        <taxon>Asparagales</taxon>
        <taxon>Orchidaceae</taxon>
        <taxon>Epidendroideae</taxon>
        <taxon>Malaxideae</taxon>
        <taxon>Dendrobiinae</taxon>
        <taxon>Dendrobium</taxon>
    </lineage>
</organism>
<keyword evidence="2" id="KW-1185">Reference proteome</keyword>
<proteinExistence type="predicted"/>
<reference evidence="1 2" key="1">
    <citation type="journal article" date="2021" name="Hortic Res">
        <title>Chromosome-scale assembly of the Dendrobium chrysotoxum genome enhances the understanding of orchid evolution.</title>
        <authorList>
            <person name="Zhang Y."/>
            <person name="Zhang G.Q."/>
            <person name="Zhang D."/>
            <person name="Liu X.D."/>
            <person name="Xu X.Y."/>
            <person name="Sun W.H."/>
            <person name="Yu X."/>
            <person name="Zhu X."/>
            <person name="Wang Z.W."/>
            <person name="Zhao X."/>
            <person name="Zhong W.Y."/>
            <person name="Chen H."/>
            <person name="Yin W.L."/>
            <person name="Huang T."/>
            <person name="Niu S.C."/>
            <person name="Liu Z.J."/>
        </authorList>
    </citation>
    <scope>NUCLEOTIDE SEQUENCE [LARGE SCALE GENOMIC DNA]</scope>
    <source>
        <strain evidence="1">Lindl</strain>
    </source>
</reference>
<dbReference type="EMBL" id="JAGFBR010000016">
    <property type="protein sequence ID" value="KAH0453204.1"/>
    <property type="molecule type" value="Genomic_DNA"/>
</dbReference>
<accession>A0AAV7GBJ8</accession>
<evidence type="ECO:0000313" key="2">
    <source>
        <dbReference type="Proteomes" id="UP000775213"/>
    </source>
</evidence>
<name>A0AAV7GBJ8_DENCH</name>
<dbReference type="AlphaFoldDB" id="A0AAV7GBJ8"/>
<gene>
    <name evidence="1" type="ORF">IEQ34_017528</name>
</gene>
<sequence length="77" mass="8661">MLAALRKTTHARFSLAWWEEIRCEACDEAGTFEDPCTPFSGVVGLKTLHGHGVLRPDLEAFDASQRRLKSEIMSKKL</sequence>